<dbReference type="InterPro" id="IPR000571">
    <property type="entry name" value="Znf_CCCH"/>
</dbReference>
<dbReference type="SUPFAM" id="SSF90229">
    <property type="entry name" value="CCCH zinc finger"/>
    <property type="match status" value="3"/>
</dbReference>
<reference evidence="7" key="1">
    <citation type="submission" date="2023-03" db="EMBL/GenBank/DDBJ databases">
        <title>Mating type loci evolution in Malassezia.</title>
        <authorList>
            <person name="Coelho M.A."/>
        </authorList>
    </citation>
    <scope>NUCLEOTIDE SEQUENCE</scope>
    <source>
        <strain evidence="7">CBS 9557</strain>
    </source>
</reference>
<evidence type="ECO:0000256" key="5">
    <source>
        <dbReference type="SAM" id="MobiDB-lite"/>
    </source>
</evidence>
<protein>
    <recommendedName>
        <fullName evidence="6">C3H1-type domain-containing protein</fullName>
    </recommendedName>
</protein>
<dbReference type="Proteomes" id="UP001213623">
    <property type="component" value="Chromosome 3"/>
</dbReference>
<evidence type="ECO:0000256" key="3">
    <source>
        <dbReference type="ARBA" id="ARBA00022833"/>
    </source>
</evidence>
<dbReference type="GO" id="GO:0008270">
    <property type="term" value="F:zinc ion binding"/>
    <property type="evidence" value="ECO:0007669"/>
    <property type="project" value="UniProtKB-KW"/>
</dbReference>
<sequence>MDARQAALVSEIAQLSGAIDRQRSRIRGRGGYPSVRGSRHRSLVLGGADENEWIRRRSRRSMALVNRAVYGPIAASSEPPAERPPSTRPPAREQVMVDGIPFLFDESGTKLIKASLVAPHATTTPRHTSVDGEAYVRTKSGNLISRALVVQRRAARAQQARQKRLAALGQQMGRVHREVRARERAQVREVCTFYTRTGACRRGDRCPFVHDPSRRALCPGALKASGCLLPAGTCLLSHTRTPHNTPHCVHFARTGSCRHGDACMYVHAATAADAPLCRPFVYAGWCEQGLACEQRHAKECPDHREKGVCSNATCRLAHPTLAPAPAPALASPPDTLFVRDDAAAADEAQAYSMQETSEPTAHDFVLQHDYIDLEGEASLSDASVESEELDSDAEVERTLGGL</sequence>
<evidence type="ECO:0000256" key="1">
    <source>
        <dbReference type="ARBA" id="ARBA00022723"/>
    </source>
</evidence>
<evidence type="ECO:0000256" key="2">
    <source>
        <dbReference type="ARBA" id="ARBA00022771"/>
    </source>
</evidence>
<feature type="domain" description="C3H1-type" evidence="6">
    <location>
        <begin position="242"/>
        <end position="270"/>
    </location>
</feature>
<feature type="compositionally biased region" description="Acidic residues" evidence="5">
    <location>
        <begin position="384"/>
        <end position="393"/>
    </location>
</feature>
<feature type="zinc finger region" description="C3H1-type" evidence="4">
    <location>
        <begin position="242"/>
        <end position="270"/>
    </location>
</feature>
<dbReference type="SMART" id="SM00356">
    <property type="entry name" value="ZnF_C3H1"/>
    <property type="match status" value="3"/>
</dbReference>
<dbReference type="PANTHER" id="PTHR46156">
    <property type="entry name" value="CCCH ZINGC FINGER"/>
    <property type="match status" value="1"/>
</dbReference>
<feature type="domain" description="C3H1-type" evidence="6">
    <location>
        <begin position="185"/>
        <end position="213"/>
    </location>
</feature>
<keyword evidence="1 4" id="KW-0479">Metal-binding</keyword>
<keyword evidence="3 4" id="KW-0862">Zinc</keyword>
<name>A0AAF0J228_9BASI</name>
<dbReference type="PROSITE" id="PS50103">
    <property type="entry name" value="ZF_C3H1"/>
    <property type="match status" value="3"/>
</dbReference>
<keyword evidence="2 4" id="KW-0863">Zinc-finger</keyword>
<dbReference type="PANTHER" id="PTHR46156:SF1">
    <property type="entry name" value="ZINC FINGER CCCH DOMAIN-CONTAINING PROTEIN 3"/>
    <property type="match status" value="1"/>
</dbReference>
<feature type="zinc finger region" description="C3H1-type" evidence="4">
    <location>
        <begin position="185"/>
        <end position="213"/>
    </location>
</feature>
<keyword evidence="8" id="KW-1185">Reference proteome</keyword>
<dbReference type="Pfam" id="PF00642">
    <property type="entry name" value="zf-CCCH"/>
    <property type="match status" value="1"/>
</dbReference>
<evidence type="ECO:0000313" key="7">
    <source>
        <dbReference type="EMBL" id="WFD26587.1"/>
    </source>
</evidence>
<feature type="domain" description="C3H1-type" evidence="6">
    <location>
        <begin position="271"/>
        <end position="299"/>
    </location>
</feature>
<evidence type="ECO:0000313" key="8">
    <source>
        <dbReference type="Proteomes" id="UP001213623"/>
    </source>
</evidence>
<organism evidence="7 8">
    <name type="scientific">Malassezia nana</name>
    <dbReference type="NCBI Taxonomy" id="180528"/>
    <lineage>
        <taxon>Eukaryota</taxon>
        <taxon>Fungi</taxon>
        <taxon>Dikarya</taxon>
        <taxon>Basidiomycota</taxon>
        <taxon>Ustilaginomycotina</taxon>
        <taxon>Malasseziomycetes</taxon>
        <taxon>Malasseziales</taxon>
        <taxon>Malasseziaceae</taxon>
        <taxon>Malassezia</taxon>
    </lineage>
</organism>
<evidence type="ECO:0000256" key="4">
    <source>
        <dbReference type="PROSITE-ProRule" id="PRU00723"/>
    </source>
</evidence>
<dbReference type="GO" id="GO:0005634">
    <property type="term" value="C:nucleus"/>
    <property type="evidence" value="ECO:0007669"/>
    <property type="project" value="TreeGrafter"/>
</dbReference>
<dbReference type="InterPro" id="IPR036855">
    <property type="entry name" value="Znf_CCCH_sf"/>
</dbReference>
<evidence type="ECO:0000259" key="6">
    <source>
        <dbReference type="PROSITE" id="PS50103"/>
    </source>
</evidence>
<dbReference type="EMBL" id="CP119894">
    <property type="protein sequence ID" value="WFD26587.1"/>
    <property type="molecule type" value="Genomic_DNA"/>
</dbReference>
<proteinExistence type="predicted"/>
<accession>A0AAF0J228</accession>
<gene>
    <name evidence="7" type="ORF">MNAN1_001570</name>
</gene>
<feature type="zinc finger region" description="C3H1-type" evidence="4">
    <location>
        <begin position="271"/>
        <end position="299"/>
    </location>
</feature>
<feature type="region of interest" description="Disordered" evidence="5">
    <location>
        <begin position="380"/>
        <end position="402"/>
    </location>
</feature>
<dbReference type="AlphaFoldDB" id="A0AAF0J228"/>
<dbReference type="Gene3D" id="4.10.1000.10">
    <property type="entry name" value="Zinc finger, CCCH-type"/>
    <property type="match status" value="2"/>
</dbReference>